<dbReference type="EMBL" id="PDEV01000001">
    <property type="protein sequence ID" value="PEN17323.1"/>
    <property type="molecule type" value="Genomic_DNA"/>
</dbReference>
<keyword evidence="4" id="KW-1185">Reference proteome</keyword>
<reference evidence="1" key="3">
    <citation type="submission" date="2020-04" db="EMBL/GenBank/DDBJ databases">
        <title>Deep metagenomics examines the oral microbiome during advanced dental caries in children, revealing novel taxa and co-occurrences with host molecules.</title>
        <authorList>
            <person name="Baker J.L."/>
            <person name="Morton J.T."/>
            <person name="Dinis M."/>
            <person name="Alvarez R."/>
            <person name="Tran N.C."/>
            <person name="Knight R."/>
            <person name="Edlund A."/>
        </authorList>
    </citation>
    <scope>NUCLEOTIDE SEQUENCE</scope>
    <source>
        <strain evidence="1">JCVI_47_bin.4</strain>
    </source>
</reference>
<evidence type="ECO:0000313" key="3">
    <source>
        <dbReference type="EMBL" id="VEJ30144.1"/>
    </source>
</evidence>
<dbReference type="InterPro" id="IPR012545">
    <property type="entry name" value="DUF1697"/>
</dbReference>
<dbReference type="AlphaFoldDB" id="A0A2A8D963"/>
<dbReference type="RefSeq" id="WP_004005380.1">
    <property type="nucleotide sequence ID" value="NZ_CAUREM010000038.1"/>
</dbReference>
<dbReference type="EMBL" id="LR134521">
    <property type="protein sequence ID" value="VEJ30144.1"/>
    <property type="molecule type" value="Genomic_DNA"/>
</dbReference>
<dbReference type="Proteomes" id="UP000219947">
    <property type="component" value="Unassembled WGS sequence"/>
</dbReference>
<dbReference type="Proteomes" id="UP000270988">
    <property type="component" value="Chromosome"/>
</dbReference>
<dbReference type="Pfam" id="PF08002">
    <property type="entry name" value="DUF1697"/>
    <property type="match status" value="1"/>
</dbReference>
<dbReference type="EMBL" id="JABZXJ010000016">
    <property type="protein sequence ID" value="MBF1649463.1"/>
    <property type="molecule type" value="Genomic_DNA"/>
</dbReference>
<gene>
    <name evidence="2" type="ORF">CRM92_04750</name>
    <name evidence="1" type="ORF">HXO56_05120</name>
    <name evidence="3" type="ORF">NCTC10918_01417</name>
</gene>
<dbReference type="STRING" id="762948.HMPREF0733_10382"/>
<name>A0A2A8D963_9MICC</name>
<protein>
    <submittedName>
        <fullName evidence="2">DUF1697 domain-containing protein</fullName>
    </submittedName>
    <submittedName>
        <fullName evidence="3">Uncharacterized protein conserved in bacteria</fullName>
    </submittedName>
</protein>
<dbReference type="Gene3D" id="3.30.70.1280">
    <property type="entry name" value="SP0830-like domains"/>
    <property type="match status" value="1"/>
</dbReference>
<evidence type="ECO:0000313" key="4">
    <source>
        <dbReference type="Proteomes" id="UP000219947"/>
    </source>
</evidence>
<dbReference type="SUPFAM" id="SSF160379">
    <property type="entry name" value="SP0830-like"/>
    <property type="match status" value="1"/>
</dbReference>
<dbReference type="Gene3D" id="3.30.70.1260">
    <property type="entry name" value="bacterial protein sp0830 like"/>
    <property type="match status" value="1"/>
</dbReference>
<dbReference type="Proteomes" id="UP000769484">
    <property type="component" value="Unassembled WGS sequence"/>
</dbReference>
<reference evidence="2" key="1">
    <citation type="submission" date="2017-10" db="EMBL/GenBank/DDBJ databases">
        <title>Kefir isolates.</title>
        <authorList>
            <person name="Kim Y."/>
            <person name="Blasche S."/>
        </authorList>
    </citation>
    <scope>NUCLEOTIDE SEQUENCE [LARGE SCALE GENOMIC DNA]</scope>
    <source>
        <strain evidence="2">OG2-2</strain>
    </source>
</reference>
<sequence>MQYILLLRSVNLGKLRKVSMPELKKRLAALGYENVTSYINSGNLLFVSSRDKTTVAQEITELLAEHYDFEIPFSLLTADEYREDAHNLPEWWNEDMPRLDAMFFTIDADRDALAAELETLDVPDEVLHIGTCAVYFGNYSTPDYKKAQYGKFMSKKAFANQLTLRNAKTCNKILDLLD</sequence>
<reference evidence="3 5" key="2">
    <citation type="submission" date="2018-12" db="EMBL/GenBank/DDBJ databases">
        <authorList>
            <consortium name="Pathogen Informatics"/>
        </authorList>
    </citation>
    <scope>NUCLEOTIDE SEQUENCE [LARGE SCALE GENOMIC DNA]</scope>
    <source>
        <strain evidence="3 5">NCTC10918</strain>
    </source>
</reference>
<evidence type="ECO:0000313" key="1">
    <source>
        <dbReference type="EMBL" id="MBF1649463.1"/>
    </source>
</evidence>
<organism evidence="2 4">
    <name type="scientific">Rothia dentocariosa</name>
    <dbReference type="NCBI Taxonomy" id="2047"/>
    <lineage>
        <taxon>Bacteria</taxon>
        <taxon>Bacillati</taxon>
        <taxon>Actinomycetota</taxon>
        <taxon>Actinomycetes</taxon>
        <taxon>Micrococcales</taxon>
        <taxon>Micrococcaceae</taxon>
        <taxon>Rothia</taxon>
    </lineage>
</organism>
<evidence type="ECO:0000313" key="2">
    <source>
        <dbReference type="EMBL" id="PEN17323.1"/>
    </source>
</evidence>
<dbReference type="PANTHER" id="PTHR36439:SF1">
    <property type="entry name" value="DUF1697 DOMAIN-CONTAINING PROTEIN"/>
    <property type="match status" value="1"/>
</dbReference>
<dbReference type="PIRSF" id="PIRSF008502">
    <property type="entry name" value="UCP008502"/>
    <property type="match status" value="1"/>
</dbReference>
<accession>A0A2A8D963</accession>
<proteinExistence type="predicted"/>
<evidence type="ECO:0000313" key="5">
    <source>
        <dbReference type="Proteomes" id="UP000270988"/>
    </source>
</evidence>
<dbReference type="PANTHER" id="PTHR36439">
    <property type="entry name" value="BLL4334 PROTEIN"/>
    <property type="match status" value="1"/>
</dbReference>